<evidence type="ECO:0000313" key="2">
    <source>
        <dbReference type="EMBL" id="GBP16496.1"/>
    </source>
</evidence>
<accession>A0A4C1TRH7</accession>
<dbReference type="EMBL" id="BGZK01000079">
    <property type="protein sequence ID" value="GBP16496.1"/>
    <property type="molecule type" value="Genomic_DNA"/>
</dbReference>
<gene>
    <name evidence="2" type="ORF">EVAR_10067_1</name>
</gene>
<feature type="region of interest" description="Disordered" evidence="1">
    <location>
        <begin position="1"/>
        <end position="37"/>
    </location>
</feature>
<feature type="compositionally biased region" description="Polar residues" evidence="1">
    <location>
        <begin position="1"/>
        <end position="18"/>
    </location>
</feature>
<evidence type="ECO:0000313" key="3">
    <source>
        <dbReference type="Proteomes" id="UP000299102"/>
    </source>
</evidence>
<dbReference type="Proteomes" id="UP000299102">
    <property type="component" value="Unassembled WGS sequence"/>
</dbReference>
<dbReference type="AlphaFoldDB" id="A0A4C1TRH7"/>
<name>A0A4C1TRH7_EUMVA</name>
<protein>
    <submittedName>
        <fullName evidence="2">Uncharacterized protein</fullName>
    </submittedName>
</protein>
<proteinExistence type="predicted"/>
<sequence>MITTTTLLHSPDEPSQASPRARCAGARGAAAQSGHQFKTDSCIDDGECIQSRSDAMDSSRLSTGPFRTVIGCRFPSTCYNIAPAPIGRHPRPRPAAPPTAVTRSGQRPS</sequence>
<reference evidence="2 3" key="1">
    <citation type="journal article" date="2019" name="Commun. Biol.">
        <title>The bagworm genome reveals a unique fibroin gene that provides high tensile strength.</title>
        <authorList>
            <person name="Kono N."/>
            <person name="Nakamura H."/>
            <person name="Ohtoshi R."/>
            <person name="Tomita M."/>
            <person name="Numata K."/>
            <person name="Arakawa K."/>
        </authorList>
    </citation>
    <scope>NUCLEOTIDE SEQUENCE [LARGE SCALE GENOMIC DNA]</scope>
</reference>
<feature type="compositionally biased region" description="Low complexity" evidence="1">
    <location>
        <begin position="20"/>
        <end position="31"/>
    </location>
</feature>
<organism evidence="2 3">
    <name type="scientific">Eumeta variegata</name>
    <name type="common">Bagworm moth</name>
    <name type="synonym">Eumeta japonica</name>
    <dbReference type="NCBI Taxonomy" id="151549"/>
    <lineage>
        <taxon>Eukaryota</taxon>
        <taxon>Metazoa</taxon>
        <taxon>Ecdysozoa</taxon>
        <taxon>Arthropoda</taxon>
        <taxon>Hexapoda</taxon>
        <taxon>Insecta</taxon>
        <taxon>Pterygota</taxon>
        <taxon>Neoptera</taxon>
        <taxon>Endopterygota</taxon>
        <taxon>Lepidoptera</taxon>
        <taxon>Glossata</taxon>
        <taxon>Ditrysia</taxon>
        <taxon>Tineoidea</taxon>
        <taxon>Psychidae</taxon>
        <taxon>Oiketicinae</taxon>
        <taxon>Eumeta</taxon>
    </lineage>
</organism>
<evidence type="ECO:0000256" key="1">
    <source>
        <dbReference type="SAM" id="MobiDB-lite"/>
    </source>
</evidence>
<keyword evidence="3" id="KW-1185">Reference proteome</keyword>
<comment type="caution">
    <text evidence="2">The sequence shown here is derived from an EMBL/GenBank/DDBJ whole genome shotgun (WGS) entry which is preliminary data.</text>
</comment>
<feature type="region of interest" description="Disordered" evidence="1">
    <location>
        <begin position="83"/>
        <end position="109"/>
    </location>
</feature>